<reference evidence="4" key="1">
    <citation type="journal article" date="2021" name="Front. Plant Sci.">
        <title>Chromosome-Scale Genome Assembly for Chinese Sour Jujube and Insights Into Its Genome Evolution and Domestication Signature.</title>
        <authorList>
            <person name="Shen L.-Y."/>
            <person name="Luo H."/>
            <person name="Wang X.-L."/>
            <person name="Wang X.-M."/>
            <person name="Qiu X.-J."/>
            <person name="Liu H."/>
            <person name="Zhou S.-S."/>
            <person name="Jia K.-H."/>
            <person name="Nie S."/>
            <person name="Bao Y.-T."/>
            <person name="Zhang R.-G."/>
            <person name="Yun Q.-Z."/>
            <person name="Chai Y.-H."/>
            <person name="Lu J.-Y."/>
            <person name="Li Y."/>
            <person name="Zhao S.-W."/>
            <person name="Mao J.-F."/>
            <person name="Jia S.-G."/>
            <person name="Mao Y.-M."/>
        </authorList>
    </citation>
    <scope>NUCLEOTIDE SEQUENCE</scope>
    <source>
        <strain evidence="4">AT0</strain>
        <tissue evidence="4">Leaf</tissue>
    </source>
</reference>
<comment type="caution">
    <text evidence="4">The sequence shown here is derived from an EMBL/GenBank/DDBJ whole genome shotgun (WGS) entry which is preliminary data.</text>
</comment>
<evidence type="ECO:0000313" key="4">
    <source>
        <dbReference type="EMBL" id="KAH7520624.1"/>
    </source>
</evidence>
<evidence type="ECO:0000256" key="2">
    <source>
        <dbReference type="ARBA" id="ARBA00022801"/>
    </source>
</evidence>
<organism evidence="4 5">
    <name type="scientific">Ziziphus jujuba var. spinosa</name>
    <dbReference type="NCBI Taxonomy" id="714518"/>
    <lineage>
        <taxon>Eukaryota</taxon>
        <taxon>Viridiplantae</taxon>
        <taxon>Streptophyta</taxon>
        <taxon>Embryophyta</taxon>
        <taxon>Tracheophyta</taxon>
        <taxon>Spermatophyta</taxon>
        <taxon>Magnoliopsida</taxon>
        <taxon>eudicotyledons</taxon>
        <taxon>Gunneridae</taxon>
        <taxon>Pentapetalae</taxon>
        <taxon>rosids</taxon>
        <taxon>fabids</taxon>
        <taxon>Rosales</taxon>
        <taxon>Rhamnaceae</taxon>
        <taxon>Paliureae</taxon>
        <taxon>Ziziphus</taxon>
    </lineage>
</organism>
<dbReference type="GO" id="GO:0004445">
    <property type="term" value="F:inositol-polyphosphate 5-phosphatase activity"/>
    <property type="evidence" value="ECO:0007669"/>
    <property type="project" value="InterPro"/>
</dbReference>
<dbReference type="GO" id="GO:0004439">
    <property type="term" value="F:phosphatidylinositol-4,5-bisphosphate 5-phosphatase activity"/>
    <property type="evidence" value="ECO:0007669"/>
    <property type="project" value="TreeGrafter"/>
</dbReference>
<dbReference type="InterPro" id="IPR036691">
    <property type="entry name" value="Endo/exonu/phosph_ase_sf"/>
</dbReference>
<dbReference type="Pfam" id="PF22669">
    <property type="entry name" value="Exo_endo_phos2"/>
    <property type="match status" value="1"/>
</dbReference>
<dbReference type="InterPro" id="IPR000300">
    <property type="entry name" value="IPPc"/>
</dbReference>
<dbReference type="AlphaFoldDB" id="A0A978V058"/>
<sequence length="187" mass="21311">MEFHDIVPLSAGNVLVIEDYETAVKWLGLEITGSTLPFFQKPSLKVLSRSLRADTTLLKSCNCHVELLSHDKRRLRKLIDPGSKLDLDSDDQYEQAPNHLASGEKEGDELKRNAGVPEILKSTQFQKICKTPCRAPERIVDHDRVIWLGDLNYRVSLSYEETRGFLEENDWDTLLEKDQVSCSDNPI</sequence>
<dbReference type="Gene3D" id="3.60.10.10">
    <property type="entry name" value="Endonuclease/exonuclease/phosphatase"/>
    <property type="match status" value="1"/>
</dbReference>
<dbReference type="SUPFAM" id="SSF56219">
    <property type="entry name" value="DNase I-like"/>
    <property type="match status" value="1"/>
</dbReference>
<evidence type="ECO:0000259" key="3">
    <source>
        <dbReference type="Pfam" id="PF22669"/>
    </source>
</evidence>
<dbReference type="PANTHER" id="PTHR45666">
    <property type="entry name" value="TYPE IV INOSITOL POLYPHOSPHATE 5-PHOSPHATASE 9"/>
    <property type="match status" value="1"/>
</dbReference>
<feature type="domain" description="Inositol polyphosphate-related phosphatase" evidence="3">
    <location>
        <begin position="97"/>
        <end position="181"/>
    </location>
</feature>
<evidence type="ECO:0000256" key="1">
    <source>
        <dbReference type="ARBA" id="ARBA00010768"/>
    </source>
</evidence>
<accession>A0A978V058</accession>
<dbReference type="Proteomes" id="UP000813462">
    <property type="component" value="Unassembled WGS sequence"/>
</dbReference>
<dbReference type="InterPro" id="IPR045849">
    <property type="entry name" value="IP5P_plant"/>
</dbReference>
<protein>
    <recommendedName>
        <fullName evidence="3">Inositol polyphosphate-related phosphatase domain-containing protein</fullName>
    </recommendedName>
</protein>
<name>A0A978V058_ZIZJJ</name>
<comment type="similarity">
    <text evidence="1">Belongs to the inositol polyphosphate 5-phosphatase family.</text>
</comment>
<dbReference type="GO" id="GO:0046856">
    <property type="term" value="P:phosphatidylinositol dephosphorylation"/>
    <property type="evidence" value="ECO:0007669"/>
    <property type="project" value="InterPro"/>
</dbReference>
<evidence type="ECO:0000313" key="5">
    <source>
        <dbReference type="Proteomes" id="UP000813462"/>
    </source>
</evidence>
<dbReference type="PANTHER" id="PTHR45666:SF3">
    <property type="entry name" value="TYPE I INOSITOL POLYPHOSPHATE 5-PHOSPHATASE 5"/>
    <property type="match status" value="1"/>
</dbReference>
<dbReference type="EMBL" id="JAEACU010000008">
    <property type="protein sequence ID" value="KAH7520624.1"/>
    <property type="molecule type" value="Genomic_DNA"/>
</dbReference>
<keyword evidence="2" id="KW-0378">Hydrolase</keyword>
<proteinExistence type="inferred from homology"/>
<dbReference type="GO" id="GO:0034485">
    <property type="term" value="F:phosphatidylinositol-3,4,5-trisphosphate 5-phosphatase activity"/>
    <property type="evidence" value="ECO:0007669"/>
    <property type="project" value="TreeGrafter"/>
</dbReference>
<gene>
    <name evidence="4" type="ORF">FEM48_Zijuj08G0164700</name>
</gene>